<evidence type="ECO:0000313" key="2">
    <source>
        <dbReference type="Proteomes" id="UP001551658"/>
    </source>
</evidence>
<evidence type="ECO:0000313" key="1">
    <source>
        <dbReference type="EMBL" id="MEV0363974.1"/>
    </source>
</evidence>
<proteinExistence type="predicted"/>
<sequence>MTDNSIRLRMLLRERHWQKYSTFCKEYDRIAGLIDPELVGTAPSRGQLHRWLSGELKGLPYPDHCRVLEGMFPGWSAQRLFEPVDEGSPESDGFGVGELIRAVSTAMQTPDANRVGWASSGTRGDSAMKLDGAIASSGEHIPDSKKRIAKKLIALARVMRLDDDETARIASLAGHVVELEMVVDIFIDADGHGCVTYRHELFNMSTEPVSRLPREVWFEHTPAPLQITPIATGTRKTLIQRIHDTPGLAKFACQLSPPIQPGETGSVAYECTGGQFVSDHYWRQSAIRYTRHLTITLHHQAVGRLLSYSAQEEQPGGAEISVSDAIIWDNDGDDVSVTLTRDYLRPGQSVTVRWDVEHIERTRTNREHERQNL</sequence>
<accession>A0ABV3F8G7</accession>
<keyword evidence="2" id="KW-1185">Reference proteome</keyword>
<organism evidence="1 2">
    <name type="scientific">Nocardia fusca</name>
    <dbReference type="NCBI Taxonomy" id="941183"/>
    <lineage>
        <taxon>Bacteria</taxon>
        <taxon>Bacillati</taxon>
        <taxon>Actinomycetota</taxon>
        <taxon>Actinomycetes</taxon>
        <taxon>Mycobacteriales</taxon>
        <taxon>Nocardiaceae</taxon>
        <taxon>Nocardia</taxon>
    </lineage>
</organism>
<dbReference type="Proteomes" id="UP001551658">
    <property type="component" value="Unassembled WGS sequence"/>
</dbReference>
<name>A0ABV3F8G7_9NOCA</name>
<dbReference type="EMBL" id="JBFAIH010000007">
    <property type="protein sequence ID" value="MEV0363974.1"/>
    <property type="molecule type" value="Genomic_DNA"/>
</dbReference>
<reference evidence="1 2" key="1">
    <citation type="submission" date="2024-06" db="EMBL/GenBank/DDBJ databases">
        <title>The Natural Products Discovery Center: Release of the First 8490 Sequenced Strains for Exploring Actinobacteria Biosynthetic Diversity.</title>
        <authorList>
            <person name="Kalkreuter E."/>
            <person name="Kautsar S.A."/>
            <person name="Yang D."/>
            <person name="Bader C.D."/>
            <person name="Teijaro C.N."/>
            <person name="Fluegel L."/>
            <person name="Davis C.M."/>
            <person name="Simpson J.R."/>
            <person name="Lauterbach L."/>
            <person name="Steele A.D."/>
            <person name="Gui C."/>
            <person name="Meng S."/>
            <person name="Li G."/>
            <person name="Viehrig K."/>
            <person name="Ye F."/>
            <person name="Su P."/>
            <person name="Kiefer A.F."/>
            <person name="Nichols A."/>
            <person name="Cepeda A.J."/>
            <person name="Yan W."/>
            <person name="Fan B."/>
            <person name="Jiang Y."/>
            <person name="Adhikari A."/>
            <person name="Zheng C.-J."/>
            <person name="Schuster L."/>
            <person name="Cowan T.M."/>
            <person name="Smanski M.J."/>
            <person name="Chevrette M.G."/>
            <person name="De Carvalho L.P.S."/>
            <person name="Shen B."/>
        </authorList>
    </citation>
    <scope>NUCLEOTIDE SEQUENCE [LARGE SCALE GENOMIC DNA]</scope>
    <source>
        <strain evidence="1 2">NPDC050671</strain>
    </source>
</reference>
<protein>
    <submittedName>
        <fullName evidence="1">Uncharacterized protein</fullName>
    </submittedName>
</protein>
<dbReference type="RefSeq" id="WP_357978777.1">
    <property type="nucleotide sequence ID" value="NZ_JBFAIH010000007.1"/>
</dbReference>
<gene>
    <name evidence="1" type="ORF">AB0H72_14850</name>
</gene>
<comment type="caution">
    <text evidence="1">The sequence shown here is derived from an EMBL/GenBank/DDBJ whole genome shotgun (WGS) entry which is preliminary data.</text>
</comment>